<dbReference type="PANTHER" id="PTHR43721">
    <property type="entry name" value="ELONGATION FACTOR TU-RELATED"/>
    <property type="match status" value="1"/>
</dbReference>
<evidence type="ECO:0000256" key="3">
    <source>
        <dbReference type="ARBA" id="ARBA00022490"/>
    </source>
</evidence>
<dbReference type="CDD" id="cd15491">
    <property type="entry name" value="selB_III"/>
    <property type="match status" value="1"/>
</dbReference>
<dbReference type="Pfam" id="PF03144">
    <property type="entry name" value="GTP_EFTU_D2"/>
    <property type="match status" value="1"/>
</dbReference>
<comment type="function">
    <text evidence="7">Translation factor necessary for the incorporation of selenocysteine into proteins. It probably replaces EF-Tu for the insertion of selenocysteine directed by the UGA codon. SelB binds GTP and GDP.</text>
</comment>
<dbReference type="InterPro" id="IPR031157">
    <property type="entry name" value="G_TR_CS"/>
</dbReference>
<keyword evidence="6" id="KW-0342">GTP-binding</keyword>
<dbReference type="PROSITE" id="PS00301">
    <property type="entry name" value="G_TR_1"/>
    <property type="match status" value="1"/>
</dbReference>
<dbReference type="PRINTS" id="PR00315">
    <property type="entry name" value="ELONGATNFCT"/>
</dbReference>
<dbReference type="PROSITE" id="PS51722">
    <property type="entry name" value="G_TR_2"/>
    <property type="match status" value="1"/>
</dbReference>
<dbReference type="GO" id="GO:0005829">
    <property type="term" value="C:cytosol"/>
    <property type="evidence" value="ECO:0007669"/>
    <property type="project" value="TreeGrafter"/>
</dbReference>
<dbReference type="AlphaFoldDB" id="A0A1M4V9B4"/>
<reference evidence="10 11" key="1">
    <citation type="submission" date="2016-11" db="EMBL/GenBank/DDBJ databases">
        <authorList>
            <person name="Jaros S."/>
            <person name="Januszkiewicz K."/>
            <person name="Wedrychowicz H."/>
        </authorList>
    </citation>
    <scope>NUCLEOTIDE SEQUENCE [LARGE SCALE GENOMIC DNA]</scope>
    <source>
        <strain evidence="10 11">DSM 2631</strain>
    </source>
</reference>
<dbReference type="GO" id="GO:0003723">
    <property type="term" value="F:RNA binding"/>
    <property type="evidence" value="ECO:0007669"/>
    <property type="project" value="InterPro"/>
</dbReference>
<dbReference type="InterPro" id="IPR004161">
    <property type="entry name" value="EFTu-like_2"/>
</dbReference>
<dbReference type="GO" id="GO:0003746">
    <property type="term" value="F:translation elongation factor activity"/>
    <property type="evidence" value="ECO:0007669"/>
    <property type="project" value="UniProtKB-KW"/>
</dbReference>
<evidence type="ECO:0000256" key="7">
    <source>
        <dbReference type="ARBA" id="ARBA00025526"/>
    </source>
</evidence>
<evidence type="ECO:0000256" key="5">
    <source>
        <dbReference type="ARBA" id="ARBA00022917"/>
    </source>
</evidence>
<dbReference type="Gene3D" id="3.40.50.300">
    <property type="entry name" value="P-loop containing nucleotide triphosphate hydrolases"/>
    <property type="match status" value="1"/>
</dbReference>
<keyword evidence="5" id="KW-0648">Protein biosynthesis</keyword>
<dbReference type="InterPro" id="IPR027417">
    <property type="entry name" value="P-loop_NTPase"/>
</dbReference>
<dbReference type="Gene3D" id="1.10.10.10">
    <property type="entry name" value="Winged helix-like DNA-binding domain superfamily/Winged helix DNA-binding domain"/>
    <property type="match status" value="1"/>
</dbReference>
<protein>
    <recommendedName>
        <fullName evidence="2">Selenocysteine-specific elongation factor</fullName>
    </recommendedName>
    <alternativeName>
        <fullName evidence="8">SelB translation factor</fullName>
    </alternativeName>
</protein>
<evidence type="ECO:0000313" key="10">
    <source>
        <dbReference type="EMBL" id="SHE65586.1"/>
    </source>
</evidence>
<dbReference type="STRING" id="1533.SAMN05443638_10718"/>
<dbReference type="GO" id="GO:0005525">
    <property type="term" value="F:GTP binding"/>
    <property type="evidence" value="ECO:0007669"/>
    <property type="project" value="UniProtKB-KW"/>
</dbReference>
<dbReference type="NCBIfam" id="TIGR00475">
    <property type="entry name" value="selB"/>
    <property type="match status" value="1"/>
</dbReference>
<evidence type="ECO:0000259" key="9">
    <source>
        <dbReference type="PROSITE" id="PS51722"/>
    </source>
</evidence>
<name>A0A1M4V9B4_9CLOT</name>
<accession>A0A1M4V9B4</accession>
<dbReference type="SUPFAM" id="SSF46785">
    <property type="entry name" value="Winged helix' DNA-binding domain"/>
    <property type="match status" value="2"/>
</dbReference>
<dbReference type="InterPro" id="IPR050055">
    <property type="entry name" value="EF-Tu_GTPase"/>
</dbReference>
<comment type="subcellular location">
    <subcellularLocation>
        <location evidence="1">Cytoplasm</location>
    </subcellularLocation>
</comment>
<dbReference type="OrthoDB" id="9804504at2"/>
<dbReference type="Pfam" id="PF09106">
    <property type="entry name" value="WHD_2nd_SelB"/>
    <property type="match status" value="1"/>
</dbReference>
<dbReference type="InterPro" id="IPR000795">
    <property type="entry name" value="T_Tr_GTP-bd_dom"/>
</dbReference>
<sequence>MKHVIIGTAGHIDHGKTTLIRALTGRETDTLEEEKKRGISINLGFTYFDLPSGKRAGIIDVPGHEKFIKNMLAGVSTVDVVLLVIAADEGVMPQTKEHLEILSLLNVKKGIVVLTKKDMVDEEWLEMITEDVKEKLKGTFLENAPLVQVSAKNKDGIKALIDEIEKATDEVESKDREGHFRLPVDRVFTISGFGTVVTGTIISGRVSVGDTIEVYPETIQGKVRNIQVHEEDKPFAEAGQRSAINLSNIKKEDIKRGDIIATPNIMEPSYIIDCSFKYLSSQSKNLENRQRVRVYHGTKEIIGRVILLSDEELKPGDESYIQLRLEDTITAQRGDRIVIRNYSPMETIGGGVIIEPVGKKVKRFDEEYIKELKIKEKGSAEDIIEKVLEGISGSFPDSKEILKSLGRKEEKLEEYLGVLLKDRKIINLVSLDKPVYIHSKFFMNKGDEIVKLLEGYHKANPLKVGMSKEEIKSKVFGPKLKGKNYDEILKILEEKGEIKIKGSFIAKNDFQVNFTKEQERIKNKILKTYEEGKYQTPKYEDIIKDEKDKGAFKMVYQYLLDGEDIIKTVDDCFFSKNNYLKAKELVIEYINKNGSITAGEARDLFNTSRKYAVAILESFDNIKLTKRVEDKRILA</sequence>
<dbReference type="SUPFAM" id="SSF50447">
    <property type="entry name" value="Translation proteins"/>
    <property type="match status" value="1"/>
</dbReference>
<evidence type="ECO:0000256" key="6">
    <source>
        <dbReference type="ARBA" id="ARBA00023134"/>
    </source>
</evidence>
<dbReference type="RefSeq" id="WP_072894244.1">
    <property type="nucleotide sequence ID" value="NZ_FQVM01000007.1"/>
</dbReference>
<dbReference type="InterPro" id="IPR036390">
    <property type="entry name" value="WH_DNA-bd_sf"/>
</dbReference>
<dbReference type="Pfam" id="PF00009">
    <property type="entry name" value="GTP_EFTU"/>
    <property type="match status" value="1"/>
</dbReference>
<dbReference type="Proteomes" id="UP000184035">
    <property type="component" value="Unassembled WGS sequence"/>
</dbReference>
<dbReference type="InterPro" id="IPR004535">
    <property type="entry name" value="Transl_elong_SelB"/>
</dbReference>
<keyword evidence="11" id="KW-1185">Reference proteome</keyword>
<evidence type="ECO:0000256" key="2">
    <source>
        <dbReference type="ARBA" id="ARBA00015953"/>
    </source>
</evidence>
<dbReference type="NCBIfam" id="TIGR00231">
    <property type="entry name" value="small_GTP"/>
    <property type="match status" value="1"/>
</dbReference>
<dbReference type="InterPro" id="IPR015190">
    <property type="entry name" value="Elong_fac_SelB-wing-hlx_typ-2"/>
</dbReference>
<dbReference type="PANTHER" id="PTHR43721:SF22">
    <property type="entry name" value="ELONGATION FACTOR TU, MITOCHONDRIAL"/>
    <property type="match status" value="1"/>
</dbReference>
<dbReference type="CDD" id="cd03696">
    <property type="entry name" value="SelB_II"/>
    <property type="match status" value="1"/>
</dbReference>
<dbReference type="FunFam" id="3.40.50.300:FF:001064">
    <property type="entry name" value="Selenocysteine-specific translation elongation factor"/>
    <property type="match status" value="1"/>
</dbReference>
<dbReference type="EMBL" id="FQVM01000007">
    <property type="protein sequence ID" value="SHE65586.1"/>
    <property type="molecule type" value="Genomic_DNA"/>
</dbReference>
<dbReference type="InterPro" id="IPR057335">
    <property type="entry name" value="Beta-barrel_SelB"/>
</dbReference>
<dbReference type="CDD" id="cd04171">
    <property type="entry name" value="SelB"/>
    <property type="match status" value="1"/>
</dbReference>
<proteinExistence type="predicted"/>
<feature type="domain" description="Tr-type G" evidence="9">
    <location>
        <begin position="1"/>
        <end position="174"/>
    </location>
</feature>
<dbReference type="GO" id="GO:0003924">
    <property type="term" value="F:GTPase activity"/>
    <property type="evidence" value="ECO:0007669"/>
    <property type="project" value="InterPro"/>
</dbReference>
<dbReference type="Gene3D" id="1.10.10.2770">
    <property type="match status" value="1"/>
</dbReference>
<dbReference type="Pfam" id="PF25461">
    <property type="entry name" value="Beta-barrel_SelB"/>
    <property type="match status" value="1"/>
</dbReference>
<keyword evidence="3" id="KW-0963">Cytoplasm</keyword>
<dbReference type="Pfam" id="PF09107">
    <property type="entry name" value="WHD_3rd_SelB"/>
    <property type="match status" value="1"/>
</dbReference>
<dbReference type="SUPFAM" id="SSF50465">
    <property type="entry name" value="EF-Tu/eEF-1alpha/eIF2-gamma C-terminal domain"/>
    <property type="match status" value="1"/>
</dbReference>
<dbReference type="InterPro" id="IPR009000">
    <property type="entry name" value="Transl_B-barrel_sf"/>
</dbReference>
<keyword evidence="10" id="KW-0251">Elongation factor</keyword>
<evidence type="ECO:0000256" key="4">
    <source>
        <dbReference type="ARBA" id="ARBA00022741"/>
    </source>
</evidence>
<dbReference type="GO" id="GO:0001514">
    <property type="term" value="P:selenocysteine incorporation"/>
    <property type="evidence" value="ECO:0007669"/>
    <property type="project" value="InterPro"/>
</dbReference>
<keyword evidence="4" id="KW-0547">Nucleotide-binding</keyword>
<dbReference type="InterPro" id="IPR005225">
    <property type="entry name" value="Small_GTP-bd"/>
</dbReference>
<dbReference type="InterPro" id="IPR015191">
    <property type="entry name" value="SelB_WHD4"/>
</dbReference>
<dbReference type="InterPro" id="IPR036388">
    <property type="entry name" value="WH-like_DNA-bd_sf"/>
</dbReference>
<dbReference type="SUPFAM" id="SSF52540">
    <property type="entry name" value="P-loop containing nucleoside triphosphate hydrolases"/>
    <property type="match status" value="1"/>
</dbReference>
<organism evidence="10 11">
    <name type="scientific">Clostridium fallax</name>
    <dbReference type="NCBI Taxonomy" id="1533"/>
    <lineage>
        <taxon>Bacteria</taxon>
        <taxon>Bacillati</taxon>
        <taxon>Bacillota</taxon>
        <taxon>Clostridia</taxon>
        <taxon>Eubacteriales</taxon>
        <taxon>Clostridiaceae</taxon>
        <taxon>Clostridium</taxon>
    </lineage>
</organism>
<evidence type="ECO:0000256" key="8">
    <source>
        <dbReference type="ARBA" id="ARBA00031615"/>
    </source>
</evidence>
<gene>
    <name evidence="10" type="ORF">SAMN05443638_10718</name>
</gene>
<evidence type="ECO:0000313" key="11">
    <source>
        <dbReference type="Proteomes" id="UP000184035"/>
    </source>
</evidence>
<evidence type="ECO:0000256" key="1">
    <source>
        <dbReference type="ARBA" id="ARBA00004496"/>
    </source>
</evidence>
<dbReference type="InterPro" id="IPR009001">
    <property type="entry name" value="Transl_elong_EF1A/Init_IF2_C"/>
</dbReference>
<dbReference type="Gene3D" id="2.40.30.10">
    <property type="entry name" value="Translation factors"/>
    <property type="match status" value="1"/>
</dbReference>